<evidence type="ECO:0000256" key="5">
    <source>
        <dbReference type="PIRSR" id="PIRSR002736-50"/>
    </source>
</evidence>
<accession>A0A0R2D795</accession>
<comment type="subcellular location">
    <subcellularLocation>
        <location evidence="1 4">Cytoplasm</location>
    </subcellularLocation>
</comment>
<evidence type="ECO:0000313" key="6">
    <source>
        <dbReference type="EMBL" id="KRM99919.1"/>
    </source>
</evidence>
<evidence type="ECO:0000313" key="7">
    <source>
        <dbReference type="Proteomes" id="UP000051638"/>
    </source>
</evidence>
<evidence type="ECO:0000256" key="1">
    <source>
        <dbReference type="ARBA" id="ARBA00004496"/>
    </source>
</evidence>
<keyword evidence="2 4" id="KW-0963">Cytoplasm</keyword>
<gene>
    <name evidence="4" type="primary">citD</name>
    <name evidence="6" type="ORF">FC24_GL001752</name>
</gene>
<organism evidence="6 7">
    <name type="scientific">Loigolactobacillus rennini DSM 20253</name>
    <dbReference type="NCBI Taxonomy" id="1423796"/>
    <lineage>
        <taxon>Bacteria</taxon>
        <taxon>Bacillati</taxon>
        <taxon>Bacillota</taxon>
        <taxon>Bacilli</taxon>
        <taxon>Lactobacillales</taxon>
        <taxon>Lactobacillaceae</taxon>
        <taxon>Loigolactobacillus</taxon>
    </lineage>
</organism>
<dbReference type="PIRSF" id="PIRSF002736">
    <property type="entry name" value="Citrt_lyas_gamma"/>
    <property type="match status" value="1"/>
</dbReference>
<comment type="subunit">
    <text evidence="4">Oligomer with a subunit composition of (alpha,beta,gamma)6.</text>
</comment>
<comment type="function">
    <text evidence="4">Covalent carrier of the coenzyme of citrate lyase.</text>
</comment>
<dbReference type="InterPro" id="IPR006495">
    <property type="entry name" value="CitD"/>
</dbReference>
<sequence length="101" mass="10819">MEIKHSAHAGTLESSDLTVTLQPATAGISIALTSSVAKQFGDQIKQVVTVTLQKSGIQAATVKVNDKGALNCTIKARTIVAAYRAADKTDYDWEEINSWIN</sequence>
<evidence type="ECO:0000256" key="3">
    <source>
        <dbReference type="ARBA" id="ARBA00022553"/>
    </source>
</evidence>
<keyword evidence="7" id="KW-1185">Reference proteome</keyword>
<dbReference type="PATRIC" id="fig|1423796.3.peg.1780"/>
<reference evidence="6 7" key="1">
    <citation type="journal article" date="2015" name="Genome Announc.">
        <title>Expanding the biotechnology potential of lactobacilli through comparative genomics of 213 strains and associated genera.</title>
        <authorList>
            <person name="Sun Z."/>
            <person name="Harris H.M."/>
            <person name="McCann A."/>
            <person name="Guo C."/>
            <person name="Argimon S."/>
            <person name="Zhang W."/>
            <person name="Yang X."/>
            <person name="Jeffery I.B."/>
            <person name="Cooney J.C."/>
            <person name="Kagawa T.F."/>
            <person name="Liu W."/>
            <person name="Song Y."/>
            <person name="Salvetti E."/>
            <person name="Wrobel A."/>
            <person name="Rasinkangas P."/>
            <person name="Parkhill J."/>
            <person name="Rea M.C."/>
            <person name="O'Sullivan O."/>
            <person name="Ritari J."/>
            <person name="Douillard F.P."/>
            <person name="Paul Ross R."/>
            <person name="Yang R."/>
            <person name="Briner A.E."/>
            <person name="Felis G.E."/>
            <person name="de Vos W.M."/>
            <person name="Barrangou R."/>
            <person name="Klaenhammer T.R."/>
            <person name="Caufield P.W."/>
            <person name="Cui Y."/>
            <person name="Zhang H."/>
            <person name="O'Toole P.W."/>
        </authorList>
    </citation>
    <scope>NUCLEOTIDE SEQUENCE [LARGE SCALE GENOMIC DNA]</scope>
    <source>
        <strain evidence="6 7">DSM 20253</strain>
    </source>
</reference>
<dbReference type="GO" id="GO:0005737">
    <property type="term" value="C:cytoplasm"/>
    <property type="evidence" value="ECO:0007669"/>
    <property type="project" value="UniProtKB-SubCell"/>
</dbReference>
<evidence type="ECO:0000256" key="4">
    <source>
        <dbReference type="HAMAP-Rule" id="MF_00805"/>
    </source>
</evidence>
<proteinExistence type="inferred from homology"/>
<dbReference type="STRING" id="1423796.FC24_GL001752"/>
<keyword evidence="3 4" id="KW-0597">Phosphoprotein</keyword>
<dbReference type="NCBIfam" id="NF009726">
    <property type="entry name" value="PRK13253.1"/>
    <property type="match status" value="1"/>
</dbReference>
<dbReference type="HAMAP" id="MF_00805">
    <property type="entry name" value="CitD"/>
    <property type="match status" value="1"/>
</dbReference>
<comment type="similarity">
    <text evidence="4">Belongs to the CitD family.</text>
</comment>
<dbReference type="OrthoDB" id="1120942at2"/>
<feature type="modified residue" description="O-(phosphoribosyl dephospho-coenzyme A)serine" evidence="4 5">
    <location>
        <position position="14"/>
    </location>
</feature>
<dbReference type="Proteomes" id="UP000051638">
    <property type="component" value="Unassembled WGS sequence"/>
</dbReference>
<dbReference type="AlphaFoldDB" id="A0A0R2D795"/>
<dbReference type="Pfam" id="PF06857">
    <property type="entry name" value="ACP"/>
    <property type="match status" value="1"/>
</dbReference>
<dbReference type="NCBIfam" id="TIGR01608">
    <property type="entry name" value="citD"/>
    <property type="match status" value="1"/>
</dbReference>
<comment type="caution">
    <text evidence="6">The sequence shown here is derived from an EMBL/GenBank/DDBJ whole genome shotgun (WGS) entry which is preliminary data.</text>
</comment>
<protein>
    <recommendedName>
        <fullName evidence="4">Citrate lyase acyl carrier protein</fullName>
    </recommendedName>
    <alternativeName>
        <fullName evidence="4">Citrate lyase gamma chain</fullName>
    </alternativeName>
</protein>
<dbReference type="RefSeq" id="WP_057872985.1">
    <property type="nucleotide sequence ID" value="NZ_AYYI01000005.1"/>
</dbReference>
<dbReference type="EMBL" id="AYYI01000005">
    <property type="protein sequence ID" value="KRM99919.1"/>
    <property type="molecule type" value="Genomic_DNA"/>
</dbReference>
<dbReference type="InterPro" id="IPR023439">
    <property type="entry name" value="Mal_deCO2ase/Cit_lyase_ACP"/>
</dbReference>
<evidence type="ECO:0000256" key="2">
    <source>
        <dbReference type="ARBA" id="ARBA00022490"/>
    </source>
</evidence>
<name>A0A0R2D795_9LACO</name>